<organism evidence="4">
    <name type="scientific">Oryza nivara</name>
    <name type="common">Indian wild rice</name>
    <name type="synonym">Oryza sativa f. spontanea</name>
    <dbReference type="NCBI Taxonomy" id="4536"/>
    <lineage>
        <taxon>Eukaryota</taxon>
        <taxon>Viridiplantae</taxon>
        <taxon>Streptophyta</taxon>
        <taxon>Embryophyta</taxon>
        <taxon>Tracheophyta</taxon>
        <taxon>Spermatophyta</taxon>
        <taxon>Magnoliopsida</taxon>
        <taxon>Liliopsida</taxon>
        <taxon>Poales</taxon>
        <taxon>Poaceae</taxon>
        <taxon>BOP clade</taxon>
        <taxon>Oryzoideae</taxon>
        <taxon>Oryzeae</taxon>
        <taxon>Oryzinae</taxon>
        <taxon>Oryza</taxon>
    </lineage>
</organism>
<feature type="domain" description="AB hydrolase-1" evidence="3">
    <location>
        <begin position="717"/>
        <end position="948"/>
    </location>
</feature>
<sequence length="1002" mass="112296">MADQIEHLHLPIRGLNLHIAQVGKGEISLYELGTVVFLHGFPEIWYSWRHQMLAVAAAGYRAVAPDWRGYGLSGQPPEQEEATWDDLVADVLAILDALAVPGAFLVGKDFGAMPAYDFALRHPARTRGVACLGVPFSPAPASFDAMPEGFYVLRWREAGRAEADFGRHDVRRVVRTIYILFSGADIPVAKEGQEIMDLADASTPLPPWLTEADLDVYASLYENSGFRFPLQMPYRAVHRRPSRKDARFEVPVLMVIGEKDYAFKFPGFEAAVRGGAMERFAPELKIEFLPEGSHFAQEQLPEQVNRLLLGFFTEHPVQYSSGFASPTSHSHHRHVAPLLSALLRRGASSSRPEAMATAEQRQIEHVHLPVRGLTLHVAQAGKGELGTVVFLHGFPEIWYSWRHQMLAVAAAGYRAVAPDWRGYGLSDQPPEPEAAAYDDLIEDLLAILDALAVPKAFLVGKDFGAMPAYDFALRHPNRTCGVMCLGIPLGTAGLSFDTLPEGFYILRWAQPGRAEADFGKYDVKRVVRTIYILFSRSEIPIAKENQEIMDLTDLSTPLPEWFSEEDLNVYSSLYENSGFRYPLQMPYRSLHQRKPIGDAKFQVPVFIVMGEKDYVFKFPGIESAMKDGTMEKHAPNIKITYIPEGGHFVQEQFPDYVNELLLGFLKDHPVVVLLVLLAIRPEAMATAEQQQQIEHVHLPVRGLTLHVAQAGKGELGTVVFLHGFPEIWYSWRHQMLAVAAAGYRAVAPDWRGYGLSDQPPEPEAAEYDDLVEDLLAILDALAVPKAFLVGKDFGAMPAYSFALCHPNRTCGVMCLGIPFGVNSSSLNTLPEGFYILRWAQPGRAEADFGKYDIRRVVRTIYILFSRNEIPIAKEDQEIMDLADLSTPLPEWFSEEDLDVYSSLYEKSGFRYPLQMPYRSMHQNKPIGDAKFQVPVFVVMGEKDYVFKIPGIESVMKDGSMEKHAPDLKITYIPEGSHFVQEQFPEFVNELLLSFLKDHPMAV</sequence>
<comment type="similarity">
    <text evidence="2">Belongs to the AB hydrolase superfamily. Epoxide hydrolase family.</text>
</comment>
<proteinExistence type="inferred from homology"/>
<keyword evidence="5" id="KW-1185">Reference proteome</keyword>
<reference evidence="4" key="2">
    <citation type="submission" date="2018-04" db="EMBL/GenBank/DDBJ databases">
        <title>OnivRS2 (Oryza nivara Reference Sequence Version 2).</title>
        <authorList>
            <person name="Zhang J."/>
            <person name="Kudrna D."/>
            <person name="Lee S."/>
            <person name="Talag J."/>
            <person name="Rajasekar S."/>
            <person name="Welchert J."/>
            <person name="Hsing Y.-I."/>
            <person name="Wing R.A."/>
        </authorList>
    </citation>
    <scope>NUCLEOTIDE SEQUENCE [LARGE SCALE GENOMIC DNA]</scope>
</reference>
<protein>
    <recommendedName>
        <fullName evidence="3">AB hydrolase-1 domain-containing protein</fullName>
    </recommendedName>
</protein>
<reference evidence="4" key="1">
    <citation type="submission" date="2015-04" db="UniProtKB">
        <authorList>
            <consortium name="EnsemblPlants"/>
        </authorList>
    </citation>
    <scope>IDENTIFICATION</scope>
    <source>
        <strain evidence="4">SL10</strain>
    </source>
</reference>
<feature type="domain" description="AB hydrolase-1" evidence="3">
    <location>
        <begin position="387"/>
        <end position="650"/>
    </location>
</feature>
<dbReference type="InterPro" id="IPR000073">
    <property type="entry name" value="AB_hydrolase_1"/>
</dbReference>
<dbReference type="Gene3D" id="3.40.50.1820">
    <property type="entry name" value="alpha/beta hydrolase"/>
    <property type="match status" value="3"/>
</dbReference>
<evidence type="ECO:0000313" key="5">
    <source>
        <dbReference type="Proteomes" id="UP000006591"/>
    </source>
</evidence>
<keyword evidence="1" id="KW-0378">Hydrolase</keyword>
<dbReference type="InterPro" id="IPR029058">
    <property type="entry name" value="AB_hydrolase_fold"/>
</dbReference>
<evidence type="ECO:0000256" key="2">
    <source>
        <dbReference type="ARBA" id="ARBA00038334"/>
    </source>
</evidence>
<evidence type="ECO:0000313" key="4">
    <source>
        <dbReference type="EnsemblPlants" id="ONIVA10G16450.2"/>
    </source>
</evidence>
<dbReference type="SUPFAM" id="SSF53474">
    <property type="entry name" value="alpha/beta-Hydrolases"/>
    <property type="match status" value="3"/>
</dbReference>
<dbReference type="PANTHER" id="PTHR43329">
    <property type="entry name" value="EPOXIDE HYDROLASE"/>
    <property type="match status" value="1"/>
</dbReference>
<accession>A0A0E0IUQ1</accession>
<dbReference type="Gramene" id="ONIVA10G16450.2">
    <property type="protein sequence ID" value="ONIVA10G16450.2"/>
    <property type="gene ID" value="ONIVA10G16450"/>
</dbReference>
<dbReference type="GO" id="GO:0016787">
    <property type="term" value="F:hydrolase activity"/>
    <property type="evidence" value="ECO:0007669"/>
    <property type="project" value="UniProtKB-KW"/>
</dbReference>
<evidence type="ECO:0000256" key="1">
    <source>
        <dbReference type="ARBA" id="ARBA00022801"/>
    </source>
</evidence>
<dbReference type="InterPro" id="IPR000639">
    <property type="entry name" value="Epox_hydrolase-like"/>
</dbReference>
<feature type="domain" description="AB hydrolase-1" evidence="3">
    <location>
        <begin position="34"/>
        <end position="261"/>
    </location>
</feature>
<dbReference type="Pfam" id="PF00561">
    <property type="entry name" value="Abhydrolase_1"/>
    <property type="match status" value="3"/>
</dbReference>
<dbReference type="OMA" id="PQGCHFV"/>
<dbReference type="STRING" id="4536.A0A0E0IUQ1"/>
<dbReference type="eggNOG" id="KOG4178">
    <property type="taxonomic scope" value="Eukaryota"/>
</dbReference>
<name>A0A0E0IUQ1_ORYNI</name>
<dbReference type="EnsemblPlants" id="ONIVA10G16450.2">
    <property type="protein sequence ID" value="ONIVA10G16450.2"/>
    <property type="gene ID" value="ONIVA10G16450"/>
</dbReference>
<dbReference type="Proteomes" id="UP000006591">
    <property type="component" value="Chromosome 10"/>
</dbReference>
<evidence type="ECO:0000259" key="3">
    <source>
        <dbReference type="Pfam" id="PF00561"/>
    </source>
</evidence>
<dbReference type="PRINTS" id="PR00412">
    <property type="entry name" value="EPOXHYDRLASE"/>
</dbReference>
<dbReference type="AlphaFoldDB" id="A0A0E0IUQ1"/>